<keyword evidence="12 18" id="KW-1133">Transmembrane helix</keyword>
<dbReference type="SUPFAM" id="SSF56112">
    <property type="entry name" value="Protein kinase-like (PK-like)"/>
    <property type="match status" value="1"/>
</dbReference>
<evidence type="ECO:0000256" key="10">
    <source>
        <dbReference type="ARBA" id="ARBA00022777"/>
    </source>
</evidence>
<evidence type="ECO:0000256" key="13">
    <source>
        <dbReference type="ARBA" id="ARBA00023136"/>
    </source>
</evidence>
<dbReference type="Pfam" id="PF00560">
    <property type="entry name" value="LRR_1"/>
    <property type="match status" value="7"/>
</dbReference>
<keyword evidence="7 18" id="KW-0812">Transmembrane</keyword>
<dbReference type="FunFam" id="3.80.10.10:FF:000095">
    <property type="entry name" value="LRR receptor-like serine/threonine-protein kinase GSO1"/>
    <property type="match status" value="1"/>
</dbReference>
<evidence type="ECO:0000256" key="2">
    <source>
        <dbReference type="ARBA" id="ARBA00008684"/>
    </source>
</evidence>
<evidence type="ECO:0000256" key="1">
    <source>
        <dbReference type="ARBA" id="ARBA00004167"/>
    </source>
</evidence>
<keyword evidence="11 16" id="KW-0067">ATP-binding</keyword>
<dbReference type="InterPro" id="IPR017441">
    <property type="entry name" value="Protein_kinase_ATP_BS"/>
</dbReference>
<keyword evidence="6" id="KW-0808">Transferase</keyword>
<dbReference type="PROSITE" id="PS50011">
    <property type="entry name" value="PROTEIN_KINASE_DOM"/>
    <property type="match status" value="1"/>
</dbReference>
<evidence type="ECO:0000256" key="6">
    <source>
        <dbReference type="ARBA" id="ARBA00022679"/>
    </source>
</evidence>
<evidence type="ECO:0000256" key="5">
    <source>
        <dbReference type="ARBA" id="ARBA00022614"/>
    </source>
</evidence>
<feature type="compositionally biased region" description="Low complexity" evidence="17">
    <location>
        <begin position="1025"/>
        <end position="1051"/>
    </location>
</feature>
<evidence type="ECO:0000256" key="15">
    <source>
        <dbReference type="ARBA" id="ARBA00048679"/>
    </source>
</evidence>
<dbReference type="Gene3D" id="1.10.510.10">
    <property type="entry name" value="Transferase(Phosphotransferase) domain 1"/>
    <property type="match status" value="1"/>
</dbReference>
<dbReference type="PANTHER" id="PTHR48005">
    <property type="entry name" value="LEUCINE RICH REPEAT KINASE 2"/>
    <property type="match status" value="1"/>
</dbReference>
<keyword evidence="4" id="KW-0723">Serine/threonine-protein kinase</keyword>
<gene>
    <name evidence="20" type="ORF">FSB_LOCUS34969</name>
</gene>
<evidence type="ECO:0000256" key="16">
    <source>
        <dbReference type="PROSITE-ProRule" id="PRU10141"/>
    </source>
</evidence>
<dbReference type="SUPFAM" id="SSF52058">
    <property type="entry name" value="L domain-like"/>
    <property type="match status" value="2"/>
</dbReference>
<dbReference type="EMBL" id="OIVN01002871">
    <property type="protein sequence ID" value="SPD07087.1"/>
    <property type="molecule type" value="Genomic_DNA"/>
</dbReference>
<proteinExistence type="inferred from homology"/>
<sequence>MGKFEQSAMVAVCGVLEEIVMAERVRSSTASGGEREKIGRKEKRVGQQRLSPIRSPHLNIDCLVTSFCPGKYSTGATEFIPPHKMSKLPLPFPKTPLLLLLLLISIPLQVISQSEKTEQAVLLNLKQQWGNPPSIQSWNTSASPCVWPEIECTNGRVTGIFLIDKNITTKIPSTICDLKNLTSLVLSYNYIPGEFPTVLYNCSKLQFLDLSQNYFVGPIPDDIYLIRTLQYIDLGANNFSGNIPEGIGNLTELQTLNLYQNQFNGTFPKEIGNLSNLENLRLAYNEFVPAALPPEFGKLKKLTYMWMTMTNLMGQIPENFSGLSSLVYLDLSRNNLVGAIPRGLFLLKSLKRVFLYTNGLSGEIPSLVEANSSLESLDLSDNNLTGFIPEGLHSKLEAVEVSENQLSGQLPEHLCAAGALQGLIVFSNNLSGELPNWVGNCSTLRTVQASGKQFLRNKFSGQIPTAIGSLPDLLYLDLSQNQLSGEIPPEIGKLRLNSLNLSSNQLSGRIPDQFNNLAYENSFLNNSNLCAGSPILDLPSCYTTRSKTRDSNKLPSIYLAMILVLVLVALLVTVLLVFSKFKDYQRKKHQRNLTTWKLTSFQRLNFTDWNILSNLTENNIVGSGGSGKVYRIPTNQGQFVAVKKIWNNKMLDHRLEKEFLAEVQILGTIRHSNIVKLLCCISSENSKLLVYEYMENQSLDRWLHGKKRKSLTGEMVMDWPRRLQIAIGAAQGLSYMHHDCSPPVIHRDVKSSNILLDSEFKARIADFGLAKMLEKHGESRTMSAVAGSFGYFAPEYAYTTKVNEKIDVFSFGVVLLELTTGREPNDENMSLAQWAWQHNSEEGNSITDALDDEIKKPCYLEEMITVFKLGLICTSKSPATRPSMKEVLQILCWSGPQGVNTGKKMGSDVAPLLGSVSSVNIDDEEILHIVLQGLPTDFHSFTSTMLTKNEPIRLEELHTLMKTKEDLLKSAADNSKELTHMAMATNKSSPSNFNNSSTAQFNTQFNAHRGRGGGRNQHRGRDGGRFQNYNNSRGNFNNSQNPQSWNPNPSSRPTCQICYKPGHTAIDCYQRMNYAYQGRHPPAKLATMATATPIIPNQTTWISDTGATDHFTLDLNNIPDNKAYTDSQLISVGNGHQLPISHIDLLTGKPLYKGFSKDGLYPIHGLSLPSLESRLSSLPSRSSATSPFQEPSHASYTACLPSARHNASLSDLWHMRLRHTLKAV</sequence>
<dbReference type="InterPro" id="IPR032675">
    <property type="entry name" value="LRR_dom_sf"/>
</dbReference>
<dbReference type="PROSITE" id="PS51450">
    <property type="entry name" value="LRR"/>
    <property type="match status" value="1"/>
</dbReference>
<evidence type="ECO:0000256" key="17">
    <source>
        <dbReference type="SAM" id="MobiDB-lite"/>
    </source>
</evidence>
<protein>
    <recommendedName>
        <fullName evidence="3">non-specific serine/threonine protein kinase</fullName>
        <ecNumber evidence="3">2.7.11.1</ecNumber>
    </recommendedName>
</protein>
<dbReference type="InterPro" id="IPR000719">
    <property type="entry name" value="Prot_kinase_dom"/>
</dbReference>
<comment type="subcellular location">
    <subcellularLocation>
        <location evidence="1">Membrane</location>
        <topology evidence="1">Single-pass membrane protein</topology>
    </subcellularLocation>
</comment>
<evidence type="ECO:0000256" key="8">
    <source>
        <dbReference type="ARBA" id="ARBA00022737"/>
    </source>
</evidence>
<dbReference type="Gene3D" id="3.80.10.10">
    <property type="entry name" value="Ribonuclease Inhibitor"/>
    <property type="match status" value="3"/>
</dbReference>
<evidence type="ECO:0000256" key="4">
    <source>
        <dbReference type="ARBA" id="ARBA00022527"/>
    </source>
</evidence>
<feature type="compositionally biased region" description="Basic residues" evidence="17">
    <location>
        <begin position="1008"/>
        <end position="1018"/>
    </location>
</feature>
<evidence type="ECO:0000256" key="9">
    <source>
        <dbReference type="ARBA" id="ARBA00022741"/>
    </source>
</evidence>
<dbReference type="InterPro" id="IPR051420">
    <property type="entry name" value="Ser_Thr_Kinases_DiverseReg"/>
</dbReference>
<dbReference type="PROSITE" id="PS00107">
    <property type="entry name" value="PROTEIN_KINASE_ATP"/>
    <property type="match status" value="1"/>
</dbReference>
<dbReference type="FunFam" id="3.30.200.20:FF:000512">
    <property type="entry name" value="Receptor-like protein kinase HSL1"/>
    <property type="match status" value="1"/>
</dbReference>
<keyword evidence="13 18" id="KW-0472">Membrane</keyword>
<dbReference type="InterPro" id="IPR001611">
    <property type="entry name" value="Leu-rich_rpt"/>
</dbReference>
<evidence type="ECO:0000256" key="3">
    <source>
        <dbReference type="ARBA" id="ARBA00012513"/>
    </source>
</evidence>
<comment type="similarity">
    <text evidence="2">Belongs to the protein kinase superfamily. Ser/Thr protein kinase family.</text>
</comment>
<dbReference type="Gene3D" id="3.30.200.20">
    <property type="entry name" value="Phosphorylase Kinase, domain 1"/>
    <property type="match status" value="1"/>
</dbReference>
<evidence type="ECO:0000256" key="11">
    <source>
        <dbReference type="ARBA" id="ARBA00022840"/>
    </source>
</evidence>
<organism evidence="20">
    <name type="scientific">Fagus sylvatica</name>
    <name type="common">Beechnut</name>
    <dbReference type="NCBI Taxonomy" id="28930"/>
    <lineage>
        <taxon>Eukaryota</taxon>
        <taxon>Viridiplantae</taxon>
        <taxon>Streptophyta</taxon>
        <taxon>Embryophyta</taxon>
        <taxon>Tracheophyta</taxon>
        <taxon>Spermatophyta</taxon>
        <taxon>Magnoliopsida</taxon>
        <taxon>eudicotyledons</taxon>
        <taxon>Gunneridae</taxon>
        <taxon>Pentapetalae</taxon>
        <taxon>rosids</taxon>
        <taxon>fabids</taxon>
        <taxon>Fagales</taxon>
        <taxon>Fagaceae</taxon>
        <taxon>Fagus</taxon>
    </lineage>
</organism>
<dbReference type="InterPro" id="IPR003591">
    <property type="entry name" value="Leu-rich_rpt_typical-subtyp"/>
</dbReference>
<dbReference type="InterPro" id="IPR008271">
    <property type="entry name" value="Ser/Thr_kinase_AS"/>
</dbReference>
<dbReference type="GO" id="GO:0016020">
    <property type="term" value="C:membrane"/>
    <property type="evidence" value="ECO:0007669"/>
    <property type="project" value="UniProtKB-SubCell"/>
</dbReference>
<keyword evidence="9 16" id="KW-0547">Nucleotide-binding</keyword>
<comment type="catalytic activity">
    <reaction evidence="15">
        <text>L-seryl-[protein] + ATP = O-phospho-L-seryl-[protein] + ADP + H(+)</text>
        <dbReference type="Rhea" id="RHEA:17989"/>
        <dbReference type="Rhea" id="RHEA-COMP:9863"/>
        <dbReference type="Rhea" id="RHEA-COMP:11604"/>
        <dbReference type="ChEBI" id="CHEBI:15378"/>
        <dbReference type="ChEBI" id="CHEBI:29999"/>
        <dbReference type="ChEBI" id="CHEBI:30616"/>
        <dbReference type="ChEBI" id="CHEBI:83421"/>
        <dbReference type="ChEBI" id="CHEBI:456216"/>
        <dbReference type="EC" id="2.7.11.1"/>
    </reaction>
</comment>
<feature type="region of interest" description="Disordered" evidence="17">
    <location>
        <begin position="1005"/>
        <end position="1051"/>
    </location>
</feature>
<evidence type="ECO:0000256" key="7">
    <source>
        <dbReference type="ARBA" id="ARBA00022692"/>
    </source>
</evidence>
<feature type="region of interest" description="Disordered" evidence="17">
    <location>
        <begin position="27"/>
        <end position="46"/>
    </location>
</feature>
<dbReference type="PANTHER" id="PTHR48005:SF85">
    <property type="entry name" value="PROTEIN KINASE DOMAIN-CONTAINING PROTEIN"/>
    <property type="match status" value="1"/>
</dbReference>
<keyword evidence="8" id="KW-0677">Repeat</keyword>
<evidence type="ECO:0000256" key="18">
    <source>
        <dbReference type="SAM" id="Phobius"/>
    </source>
</evidence>
<keyword evidence="5" id="KW-0433">Leucine-rich repeat</keyword>
<dbReference type="SMART" id="SM00369">
    <property type="entry name" value="LRR_TYP"/>
    <property type="match status" value="6"/>
</dbReference>
<dbReference type="SMART" id="SM00220">
    <property type="entry name" value="S_TKc"/>
    <property type="match status" value="1"/>
</dbReference>
<dbReference type="AlphaFoldDB" id="A0A2N9GXN9"/>
<dbReference type="InterPro" id="IPR013210">
    <property type="entry name" value="LRR_N_plant-typ"/>
</dbReference>
<feature type="transmembrane region" description="Helical" evidence="18">
    <location>
        <begin position="557"/>
        <end position="578"/>
    </location>
</feature>
<name>A0A2N9GXN9_FAGSY</name>
<evidence type="ECO:0000256" key="12">
    <source>
        <dbReference type="ARBA" id="ARBA00022989"/>
    </source>
</evidence>
<dbReference type="Pfam" id="PF08263">
    <property type="entry name" value="LRRNT_2"/>
    <property type="match status" value="1"/>
</dbReference>
<dbReference type="PROSITE" id="PS00108">
    <property type="entry name" value="PROTEIN_KINASE_ST"/>
    <property type="match status" value="1"/>
</dbReference>
<evidence type="ECO:0000259" key="19">
    <source>
        <dbReference type="PROSITE" id="PS50011"/>
    </source>
</evidence>
<feature type="domain" description="Protein kinase" evidence="19">
    <location>
        <begin position="615"/>
        <end position="894"/>
    </location>
</feature>
<reference evidence="20" key="1">
    <citation type="submission" date="2018-02" db="EMBL/GenBank/DDBJ databases">
        <authorList>
            <person name="Cohen D.B."/>
            <person name="Kent A.D."/>
        </authorList>
    </citation>
    <scope>NUCLEOTIDE SEQUENCE</scope>
</reference>
<feature type="binding site" evidence="16">
    <location>
        <position position="644"/>
    </location>
    <ligand>
        <name>ATP</name>
        <dbReference type="ChEBI" id="CHEBI:30616"/>
    </ligand>
</feature>
<comment type="catalytic activity">
    <reaction evidence="14">
        <text>L-threonyl-[protein] + ATP = O-phospho-L-threonyl-[protein] + ADP + H(+)</text>
        <dbReference type="Rhea" id="RHEA:46608"/>
        <dbReference type="Rhea" id="RHEA-COMP:11060"/>
        <dbReference type="Rhea" id="RHEA-COMP:11605"/>
        <dbReference type="ChEBI" id="CHEBI:15378"/>
        <dbReference type="ChEBI" id="CHEBI:30013"/>
        <dbReference type="ChEBI" id="CHEBI:30616"/>
        <dbReference type="ChEBI" id="CHEBI:61977"/>
        <dbReference type="ChEBI" id="CHEBI:456216"/>
        <dbReference type="EC" id="2.7.11.1"/>
    </reaction>
</comment>
<keyword evidence="10" id="KW-0418">Kinase</keyword>
<dbReference type="FunFam" id="1.10.510.10:FF:000714">
    <property type="entry name" value="Kinase family with leucine-rich repeat domain-containing protein"/>
    <property type="match status" value="1"/>
</dbReference>
<dbReference type="GO" id="GO:0004674">
    <property type="term" value="F:protein serine/threonine kinase activity"/>
    <property type="evidence" value="ECO:0007669"/>
    <property type="project" value="UniProtKB-KW"/>
</dbReference>
<dbReference type="FunFam" id="3.80.10.10:FF:000824">
    <property type="entry name" value="Receptor-like protein kinase HSL1 isoform A"/>
    <property type="match status" value="1"/>
</dbReference>
<evidence type="ECO:0000256" key="14">
    <source>
        <dbReference type="ARBA" id="ARBA00047899"/>
    </source>
</evidence>
<accession>A0A2N9GXN9</accession>
<dbReference type="InterPro" id="IPR011009">
    <property type="entry name" value="Kinase-like_dom_sf"/>
</dbReference>
<dbReference type="PRINTS" id="PR00019">
    <property type="entry name" value="LEURICHRPT"/>
</dbReference>
<dbReference type="Pfam" id="PF00069">
    <property type="entry name" value="Pkinase"/>
    <property type="match status" value="1"/>
</dbReference>
<dbReference type="GO" id="GO:0005524">
    <property type="term" value="F:ATP binding"/>
    <property type="evidence" value="ECO:0007669"/>
    <property type="project" value="UniProtKB-UniRule"/>
</dbReference>
<dbReference type="EC" id="2.7.11.1" evidence="3"/>
<evidence type="ECO:0000313" key="20">
    <source>
        <dbReference type="EMBL" id="SPD07087.1"/>
    </source>
</evidence>